<evidence type="ECO:0000313" key="1">
    <source>
        <dbReference type="EMBL" id="THU42352.1"/>
    </source>
</evidence>
<keyword evidence="2" id="KW-1185">Reference proteome</keyword>
<comment type="caution">
    <text evidence="1">The sequence shown here is derived from an EMBL/GenBank/DDBJ whole genome shotgun (WGS) entry which is preliminary data.</text>
</comment>
<dbReference type="EMBL" id="PYDT01001785">
    <property type="protein sequence ID" value="THU42352.1"/>
    <property type="molecule type" value="Genomic_DNA"/>
</dbReference>
<dbReference type="AlphaFoldDB" id="A0A4S8I5W2"/>
<protein>
    <submittedName>
        <fullName evidence="1">Uncharacterized protein</fullName>
    </submittedName>
</protein>
<sequence length="78" mass="8764">MVVYEGGRPISTHSFLFENTSRGISRTVCIDWSSVNSRIWLAHPLLYSSVRGSPNWILDRCSMSLSHSVLPKLTGDIQ</sequence>
<organism evidence="1 2">
    <name type="scientific">Musa balbisiana</name>
    <name type="common">Banana</name>
    <dbReference type="NCBI Taxonomy" id="52838"/>
    <lineage>
        <taxon>Eukaryota</taxon>
        <taxon>Viridiplantae</taxon>
        <taxon>Streptophyta</taxon>
        <taxon>Embryophyta</taxon>
        <taxon>Tracheophyta</taxon>
        <taxon>Spermatophyta</taxon>
        <taxon>Magnoliopsida</taxon>
        <taxon>Liliopsida</taxon>
        <taxon>Zingiberales</taxon>
        <taxon>Musaceae</taxon>
        <taxon>Musa</taxon>
    </lineage>
</organism>
<reference evidence="1 2" key="1">
    <citation type="journal article" date="2019" name="Nat. Plants">
        <title>Genome sequencing of Musa balbisiana reveals subgenome evolution and function divergence in polyploid bananas.</title>
        <authorList>
            <person name="Yao X."/>
        </authorList>
    </citation>
    <scope>NUCLEOTIDE SEQUENCE [LARGE SCALE GENOMIC DNA]</scope>
    <source>
        <strain evidence="2">cv. DH-PKW</strain>
        <tissue evidence="1">Leaves</tissue>
    </source>
</reference>
<gene>
    <name evidence="1" type="ORF">C4D60_Mb00t00450</name>
</gene>
<accession>A0A4S8I5W2</accession>
<evidence type="ECO:0000313" key="2">
    <source>
        <dbReference type="Proteomes" id="UP000317650"/>
    </source>
</evidence>
<name>A0A4S8I5W2_MUSBA</name>
<proteinExistence type="predicted"/>
<dbReference type="Proteomes" id="UP000317650">
    <property type="component" value="Unassembled WGS sequence"/>
</dbReference>